<keyword evidence="3 7" id="KW-1133">Transmembrane helix</keyword>
<dbReference type="InterPro" id="IPR036259">
    <property type="entry name" value="MFS_trans_sf"/>
</dbReference>
<feature type="transmembrane region" description="Helical" evidence="7">
    <location>
        <begin position="500"/>
        <end position="524"/>
    </location>
</feature>
<feature type="transmembrane region" description="Helical" evidence="7">
    <location>
        <begin position="322"/>
        <end position="345"/>
    </location>
</feature>
<dbReference type="InterPro" id="IPR020846">
    <property type="entry name" value="MFS_dom"/>
</dbReference>
<dbReference type="GO" id="GO:0022857">
    <property type="term" value="F:transmembrane transporter activity"/>
    <property type="evidence" value="ECO:0007669"/>
    <property type="project" value="InterPro"/>
</dbReference>
<dbReference type="InterPro" id="IPR011701">
    <property type="entry name" value="MFS"/>
</dbReference>
<dbReference type="GO" id="GO:0005886">
    <property type="term" value="C:plasma membrane"/>
    <property type="evidence" value="ECO:0007669"/>
    <property type="project" value="TreeGrafter"/>
</dbReference>
<evidence type="ECO:0000256" key="7">
    <source>
        <dbReference type="SAM" id="Phobius"/>
    </source>
</evidence>
<evidence type="ECO:0000256" key="3">
    <source>
        <dbReference type="ARBA" id="ARBA00022989"/>
    </source>
</evidence>
<feature type="transmembrane region" description="Helical" evidence="7">
    <location>
        <begin position="435"/>
        <end position="456"/>
    </location>
</feature>
<dbReference type="SUPFAM" id="SSF103473">
    <property type="entry name" value="MFS general substrate transporter"/>
    <property type="match status" value="1"/>
</dbReference>
<evidence type="ECO:0000256" key="2">
    <source>
        <dbReference type="ARBA" id="ARBA00022692"/>
    </source>
</evidence>
<feature type="transmembrane region" description="Helical" evidence="7">
    <location>
        <begin position="66"/>
        <end position="92"/>
    </location>
</feature>
<protein>
    <submittedName>
        <fullName evidence="9">Major facilitator superfamily domain-containing protein</fullName>
    </submittedName>
</protein>
<feature type="transmembrane region" description="Helical" evidence="7">
    <location>
        <begin position="104"/>
        <end position="122"/>
    </location>
</feature>
<feature type="transmembrane region" description="Helical" evidence="7">
    <location>
        <begin position="408"/>
        <end position="429"/>
    </location>
</feature>
<evidence type="ECO:0000256" key="4">
    <source>
        <dbReference type="ARBA" id="ARBA00023136"/>
    </source>
</evidence>
<dbReference type="OrthoDB" id="5215911at2759"/>
<feature type="compositionally biased region" description="Basic and acidic residues" evidence="6">
    <location>
        <begin position="260"/>
        <end position="272"/>
    </location>
</feature>
<keyword evidence="10" id="KW-1185">Reference proteome</keyword>
<evidence type="ECO:0000313" key="10">
    <source>
        <dbReference type="Proteomes" id="UP000717696"/>
    </source>
</evidence>
<proteinExistence type="predicted"/>
<comment type="caution">
    <text evidence="9">The sequence shown here is derived from an EMBL/GenBank/DDBJ whole genome shotgun (WGS) entry which is preliminary data.</text>
</comment>
<name>A0A9P9F2I2_9HYPO</name>
<dbReference type="AlphaFoldDB" id="A0A9P9F2I2"/>
<sequence length="540" mass="60525">MPTAQNHTGREELQDELQIEVLPGTEIMTDIGKHHFIKAEHSERVLIPQPSSDPHDPLNWKNPWKISAIIAVSSLTFTQGFAPLALAPMFPYLIQDYHSSLEDVIQFTGVTILILGFSNFFWAPISTSFGRRPVYLASQLICIACHIIRARAKTYRVFMAACVLNGIGAGPSEILQPAVIADIFFLHDRGTWNALYWVVYMGSLMIAPIIAGPMADHIGWQNFWWLNVAMTGSSIIFGVFGFPETRWTRVEGFEEEELPTETHKVTSQHKEQPASLPVQTSQEDSDPSLGKGIPSKQQWWLFQPNSSAFRNILIDVWTPWRLFLYPIVLFAAFVVSWSCSNFLILNLTQSQVFAAPPYNMSSQSIGFLNFAILAGALIGLVTAGPFSDWVSAWATRRNQGIREPEMRLPAMIPYVIIMILGNIITAIGYERKWPWQVIVVLGYSCAGIQVAALPSIASTYAVDCYKPVTGSLFVAITVNKSLWGYGMGKFITPWTIKAGFIPAFMTNMALTVLWCLIGSVFYFYGKTFRRWTKDSGVHQM</sequence>
<evidence type="ECO:0000256" key="5">
    <source>
        <dbReference type="ARBA" id="ARBA00023180"/>
    </source>
</evidence>
<reference evidence="9" key="1">
    <citation type="journal article" date="2021" name="Nat. Commun.">
        <title>Genetic determinants of endophytism in the Arabidopsis root mycobiome.</title>
        <authorList>
            <person name="Mesny F."/>
            <person name="Miyauchi S."/>
            <person name="Thiergart T."/>
            <person name="Pickel B."/>
            <person name="Atanasova L."/>
            <person name="Karlsson M."/>
            <person name="Huettel B."/>
            <person name="Barry K.W."/>
            <person name="Haridas S."/>
            <person name="Chen C."/>
            <person name="Bauer D."/>
            <person name="Andreopoulos W."/>
            <person name="Pangilinan J."/>
            <person name="LaButti K."/>
            <person name="Riley R."/>
            <person name="Lipzen A."/>
            <person name="Clum A."/>
            <person name="Drula E."/>
            <person name="Henrissat B."/>
            <person name="Kohler A."/>
            <person name="Grigoriev I.V."/>
            <person name="Martin F.M."/>
            <person name="Hacquard S."/>
        </authorList>
    </citation>
    <scope>NUCLEOTIDE SEQUENCE</scope>
    <source>
        <strain evidence="9">MPI-CAGE-AT-0021</strain>
    </source>
</reference>
<dbReference type="PROSITE" id="PS50850">
    <property type="entry name" value="MFS"/>
    <property type="match status" value="1"/>
</dbReference>
<feature type="region of interest" description="Disordered" evidence="6">
    <location>
        <begin position="258"/>
        <end position="291"/>
    </location>
</feature>
<feature type="domain" description="Major facilitator superfamily (MFS) profile" evidence="8">
    <location>
        <begin position="68"/>
        <end position="530"/>
    </location>
</feature>
<dbReference type="EMBL" id="JAGMUU010000006">
    <property type="protein sequence ID" value="KAH7150563.1"/>
    <property type="molecule type" value="Genomic_DNA"/>
</dbReference>
<dbReference type="Pfam" id="PF07690">
    <property type="entry name" value="MFS_1"/>
    <property type="match status" value="1"/>
</dbReference>
<dbReference type="Gene3D" id="1.20.1250.20">
    <property type="entry name" value="MFS general substrate transporter like domains"/>
    <property type="match status" value="1"/>
</dbReference>
<gene>
    <name evidence="9" type="ORF">B0J13DRAFT_594819</name>
</gene>
<accession>A0A9P9F2I2</accession>
<evidence type="ECO:0000256" key="1">
    <source>
        <dbReference type="ARBA" id="ARBA00004141"/>
    </source>
</evidence>
<evidence type="ECO:0000313" key="9">
    <source>
        <dbReference type="EMBL" id="KAH7150563.1"/>
    </source>
</evidence>
<feature type="transmembrane region" description="Helical" evidence="7">
    <location>
        <begin position="223"/>
        <end position="242"/>
    </location>
</feature>
<dbReference type="PANTHER" id="PTHR23502">
    <property type="entry name" value="MAJOR FACILITATOR SUPERFAMILY"/>
    <property type="match status" value="1"/>
</dbReference>
<evidence type="ECO:0000256" key="6">
    <source>
        <dbReference type="SAM" id="MobiDB-lite"/>
    </source>
</evidence>
<comment type="subcellular location">
    <subcellularLocation>
        <location evidence="1">Membrane</location>
        <topology evidence="1">Multi-pass membrane protein</topology>
    </subcellularLocation>
</comment>
<organism evidence="9 10">
    <name type="scientific">Dactylonectria estremocensis</name>
    <dbReference type="NCBI Taxonomy" id="1079267"/>
    <lineage>
        <taxon>Eukaryota</taxon>
        <taxon>Fungi</taxon>
        <taxon>Dikarya</taxon>
        <taxon>Ascomycota</taxon>
        <taxon>Pezizomycotina</taxon>
        <taxon>Sordariomycetes</taxon>
        <taxon>Hypocreomycetidae</taxon>
        <taxon>Hypocreales</taxon>
        <taxon>Nectriaceae</taxon>
        <taxon>Dactylonectria</taxon>
    </lineage>
</organism>
<evidence type="ECO:0000259" key="8">
    <source>
        <dbReference type="PROSITE" id="PS50850"/>
    </source>
</evidence>
<dbReference type="Proteomes" id="UP000717696">
    <property type="component" value="Unassembled WGS sequence"/>
</dbReference>
<keyword evidence="5" id="KW-0325">Glycoprotein</keyword>
<feature type="transmembrane region" description="Helical" evidence="7">
    <location>
        <begin position="194"/>
        <end position="211"/>
    </location>
</feature>
<feature type="transmembrane region" description="Helical" evidence="7">
    <location>
        <begin position="468"/>
        <end position="488"/>
    </location>
</feature>
<dbReference type="PANTHER" id="PTHR23502:SF149">
    <property type="entry name" value="TRANSPORTER, PUTATIVE-RELATED"/>
    <property type="match status" value="1"/>
</dbReference>
<feature type="transmembrane region" description="Helical" evidence="7">
    <location>
        <begin position="365"/>
        <end position="387"/>
    </location>
</feature>
<keyword evidence="4 7" id="KW-0472">Membrane</keyword>
<keyword evidence="2 7" id="KW-0812">Transmembrane</keyword>